<dbReference type="GO" id="GO:0009100">
    <property type="term" value="P:glycoprotein metabolic process"/>
    <property type="evidence" value="ECO:0007669"/>
    <property type="project" value="UniProtKB-ARBA"/>
</dbReference>
<reference evidence="4" key="1">
    <citation type="submission" date="2015-09" db="EMBL/GenBank/DDBJ databases">
        <authorList>
            <consortium name="Pathogen Informatics"/>
        </authorList>
    </citation>
    <scope>NUCLEOTIDE SEQUENCE [LARGE SCALE GENOMIC DNA]</scope>
    <source>
        <strain evidence="4">Lake Konstanz</strain>
    </source>
</reference>
<dbReference type="OrthoDB" id="444255at2759"/>
<evidence type="ECO:0000256" key="1">
    <source>
        <dbReference type="SAM" id="MobiDB-lite"/>
    </source>
</evidence>
<sequence length="401" mass="44201">MMRIASRVLLASSHPHVHLGAACAVCYPTTRKVELQPSQVAHIDDSTVITHSPRVPPTPPPPSPAAVFTSSRSPSSWTMEGMRELGLRKALPLLRHTNVLMDTNEGPQLLDRFLKSANDNEASRLSAEEYARLAEHLTATFTSIPAPRAVGMNSGQAIATSRENRSHMSAKLIPLEHSDDSTGKQQKFFAALRDGVSLVRSQLPQNSKMKPWGPFLCCGTALGIHRDQCFIPHDDDIDLGIAVEDLGSDPAATVMSILNEAAVSGTFVCFDVCGELHRGLELRLLHVASGVRLDVNVYYPPIPVEDDALVLQHASHTFVWCATFYGNSAARKHGMYRYQHAPFYQLLEEVVLQQGPHHDAVSVSIPPVSYLEEYFGADWRTPKKYTYDEGLSGEYKNILPE</sequence>
<dbReference type="PANTHER" id="PTHR43404">
    <property type="entry name" value="LIPOPOLYSACCHARIDE CHOLINEPHOSPHOTRANSFERASE LICD"/>
    <property type="match status" value="1"/>
</dbReference>
<dbReference type="InterPro" id="IPR052942">
    <property type="entry name" value="LPS_cholinephosphotransferase"/>
</dbReference>
<organism evidence="3 4">
    <name type="scientific">Bodo saltans</name>
    <name type="common">Flagellated protozoan</name>
    <dbReference type="NCBI Taxonomy" id="75058"/>
    <lineage>
        <taxon>Eukaryota</taxon>
        <taxon>Discoba</taxon>
        <taxon>Euglenozoa</taxon>
        <taxon>Kinetoplastea</taxon>
        <taxon>Metakinetoplastina</taxon>
        <taxon>Eubodonida</taxon>
        <taxon>Bodonidae</taxon>
        <taxon>Bodo</taxon>
    </lineage>
</organism>
<accession>A0A0S4IIN5</accession>
<evidence type="ECO:0000313" key="3">
    <source>
        <dbReference type="EMBL" id="CUE72616.1"/>
    </source>
</evidence>
<name>A0A0S4IIN5_BODSA</name>
<dbReference type="Pfam" id="PF04991">
    <property type="entry name" value="LicD"/>
    <property type="match status" value="1"/>
</dbReference>
<dbReference type="PROSITE" id="PS51257">
    <property type="entry name" value="PROKAR_LIPOPROTEIN"/>
    <property type="match status" value="1"/>
</dbReference>
<dbReference type="Proteomes" id="UP000051952">
    <property type="component" value="Unassembled WGS sequence"/>
</dbReference>
<evidence type="ECO:0000313" key="4">
    <source>
        <dbReference type="Proteomes" id="UP000051952"/>
    </source>
</evidence>
<dbReference type="EMBL" id="CYKH01000132">
    <property type="protein sequence ID" value="CUE72616.1"/>
    <property type="molecule type" value="Genomic_DNA"/>
</dbReference>
<feature type="region of interest" description="Disordered" evidence="1">
    <location>
        <begin position="51"/>
        <end position="74"/>
    </location>
</feature>
<feature type="domain" description="LicD/FKTN/FKRP nucleotidyltransferase" evidence="2">
    <location>
        <begin position="215"/>
        <end position="246"/>
    </location>
</feature>
<gene>
    <name evidence="3" type="ORF">BSAL_54315</name>
</gene>
<feature type="compositionally biased region" description="Pro residues" evidence="1">
    <location>
        <begin position="54"/>
        <end position="64"/>
    </location>
</feature>
<dbReference type="VEuPathDB" id="TriTrypDB:BSAL_54315"/>
<dbReference type="PANTHER" id="PTHR43404:SF1">
    <property type="entry name" value="MNN4P"/>
    <property type="match status" value="1"/>
</dbReference>
<proteinExistence type="predicted"/>
<evidence type="ECO:0000259" key="2">
    <source>
        <dbReference type="Pfam" id="PF04991"/>
    </source>
</evidence>
<protein>
    <recommendedName>
        <fullName evidence="2">LicD/FKTN/FKRP nucleotidyltransferase domain-containing protein</fullName>
    </recommendedName>
</protein>
<dbReference type="AlphaFoldDB" id="A0A0S4IIN5"/>
<keyword evidence="4" id="KW-1185">Reference proteome</keyword>
<dbReference type="InterPro" id="IPR007074">
    <property type="entry name" value="LicD/FKTN/FKRP_NTP_transf"/>
</dbReference>